<dbReference type="Gene3D" id="3.90.1170.20">
    <property type="entry name" value="Quinolinate phosphoribosyl transferase, N-terminal domain"/>
    <property type="match status" value="1"/>
</dbReference>
<dbReference type="GO" id="GO:0004516">
    <property type="term" value="F:nicotinate phosphoribosyltransferase activity"/>
    <property type="evidence" value="ECO:0007669"/>
    <property type="project" value="UniProtKB-EC"/>
</dbReference>
<dbReference type="Pfam" id="PF02749">
    <property type="entry name" value="QRPTase_N"/>
    <property type="match status" value="1"/>
</dbReference>
<dbReference type="Gene3D" id="3.20.20.70">
    <property type="entry name" value="Aldolase class I"/>
    <property type="match status" value="1"/>
</dbReference>
<dbReference type="PANTHER" id="PTHR43202">
    <property type="entry name" value="NICOTINATE-NUCLEOTIDE PYROPHOSPHORYLASE"/>
    <property type="match status" value="1"/>
</dbReference>
<dbReference type="InterPro" id="IPR037128">
    <property type="entry name" value="Quinolinate_PRibosylTase_N_sf"/>
</dbReference>
<evidence type="ECO:0000256" key="4">
    <source>
        <dbReference type="ARBA" id="ARBA00022598"/>
    </source>
</evidence>
<organism evidence="10 11">
    <name type="scientific">Aerophobetes bacterium</name>
    <dbReference type="NCBI Taxonomy" id="2030807"/>
    <lineage>
        <taxon>Bacteria</taxon>
        <taxon>Candidatus Aerophobota</taxon>
    </lineage>
</organism>
<dbReference type="GO" id="GO:0004514">
    <property type="term" value="F:nicotinate-nucleotide diphosphorylase (carboxylating) activity"/>
    <property type="evidence" value="ECO:0007669"/>
    <property type="project" value="InterPro"/>
</dbReference>
<keyword evidence="3" id="KW-0597">Phosphoprotein</keyword>
<keyword evidence="5" id="KW-0662">Pyridine nucleotide biosynthesis</keyword>
<dbReference type="PIRSF" id="PIRSF000484">
    <property type="entry name" value="NAPRT"/>
    <property type="match status" value="1"/>
</dbReference>
<accession>A0A497E3I9</accession>
<evidence type="ECO:0000256" key="7">
    <source>
        <dbReference type="ARBA" id="ARBA00048668"/>
    </source>
</evidence>
<dbReference type="InterPro" id="IPR002638">
    <property type="entry name" value="Quinolinate_PRibosylTrfase_C"/>
</dbReference>
<dbReference type="Pfam" id="PF01729">
    <property type="entry name" value="QRPTase_C"/>
    <property type="match status" value="1"/>
</dbReference>
<keyword evidence="4 10" id="KW-0436">Ligase</keyword>
<dbReference type="InterPro" id="IPR036068">
    <property type="entry name" value="Nicotinate_pribotase-like_C"/>
</dbReference>
<dbReference type="Proteomes" id="UP000279422">
    <property type="component" value="Unassembled WGS sequence"/>
</dbReference>
<dbReference type="InterPro" id="IPR022412">
    <property type="entry name" value="Quinolinate_PRibosylTrfase_N"/>
</dbReference>
<dbReference type="PANTHER" id="PTHR43202:SF1">
    <property type="entry name" value="NICOTINATE PHOSPHORIBOSYLTRANSFERASE"/>
    <property type="match status" value="1"/>
</dbReference>
<dbReference type="AlphaFoldDB" id="A0A497E3I9"/>
<dbReference type="NCBIfam" id="NF006415">
    <property type="entry name" value="PRK08662.1"/>
    <property type="match status" value="1"/>
</dbReference>
<protein>
    <recommendedName>
        <fullName evidence="2">nicotinate phosphoribosyltransferase</fullName>
        <ecNumber evidence="2">6.3.4.21</ecNumber>
    </recommendedName>
</protein>
<evidence type="ECO:0000313" key="11">
    <source>
        <dbReference type="Proteomes" id="UP000279422"/>
    </source>
</evidence>
<dbReference type="InterPro" id="IPR035809">
    <property type="entry name" value="NAPRTase_arc-type"/>
</dbReference>
<dbReference type="EC" id="6.3.4.21" evidence="2"/>
<dbReference type="UniPathway" id="UPA00253">
    <property type="reaction ID" value="UER00457"/>
</dbReference>
<comment type="catalytic activity">
    <reaction evidence="7">
        <text>5-phospho-alpha-D-ribose 1-diphosphate + nicotinate + ATP + H2O = nicotinate beta-D-ribonucleotide + ADP + phosphate + diphosphate</text>
        <dbReference type="Rhea" id="RHEA:36163"/>
        <dbReference type="ChEBI" id="CHEBI:15377"/>
        <dbReference type="ChEBI" id="CHEBI:30616"/>
        <dbReference type="ChEBI" id="CHEBI:32544"/>
        <dbReference type="ChEBI" id="CHEBI:33019"/>
        <dbReference type="ChEBI" id="CHEBI:43474"/>
        <dbReference type="ChEBI" id="CHEBI:57502"/>
        <dbReference type="ChEBI" id="CHEBI:58017"/>
        <dbReference type="ChEBI" id="CHEBI:456216"/>
        <dbReference type="EC" id="6.3.4.21"/>
    </reaction>
</comment>
<dbReference type="SUPFAM" id="SSF54675">
    <property type="entry name" value="Nicotinate/Quinolinate PRTase N-terminal domain-like"/>
    <property type="match status" value="1"/>
</dbReference>
<evidence type="ECO:0000313" key="10">
    <source>
        <dbReference type="EMBL" id="RLE08209.1"/>
    </source>
</evidence>
<feature type="domain" description="Quinolinate phosphoribosyl transferase C-terminal" evidence="8">
    <location>
        <begin position="98"/>
        <end position="286"/>
    </location>
</feature>
<proteinExistence type="predicted"/>
<keyword evidence="10" id="KW-0328">Glycosyltransferase</keyword>
<evidence type="ECO:0000256" key="2">
    <source>
        <dbReference type="ARBA" id="ARBA00013236"/>
    </source>
</evidence>
<evidence type="ECO:0000256" key="1">
    <source>
        <dbReference type="ARBA" id="ARBA00004952"/>
    </source>
</evidence>
<dbReference type="EMBL" id="QMPZ01000111">
    <property type="protein sequence ID" value="RLE08209.1"/>
    <property type="molecule type" value="Genomic_DNA"/>
</dbReference>
<feature type="non-terminal residue" evidence="10">
    <location>
        <position position="1"/>
    </location>
</feature>
<feature type="domain" description="Quinolinate phosphoribosyl transferase N-terminal" evidence="9">
    <location>
        <begin position="2"/>
        <end position="96"/>
    </location>
</feature>
<reference evidence="10 11" key="1">
    <citation type="submission" date="2018-06" db="EMBL/GenBank/DDBJ databases">
        <title>Extensive metabolic versatility and redundancy in microbially diverse, dynamic hydrothermal sediments.</title>
        <authorList>
            <person name="Dombrowski N."/>
            <person name="Teske A."/>
            <person name="Baker B.J."/>
        </authorList>
    </citation>
    <scope>NUCLEOTIDE SEQUENCE [LARGE SCALE GENOMIC DNA]</scope>
    <source>
        <strain evidence="10">B47_G16</strain>
    </source>
</reference>
<dbReference type="GO" id="GO:0009435">
    <property type="term" value="P:NAD+ biosynthetic process"/>
    <property type="evidence" value="ECO:0007669"/>
    <property type="project" value="UniProtKB-UniPathway"/>
</dbReference>
<gene>
    <name evidence="10" type="ORF">DRJ00_06740</name>
</gene>
<dbReference type="InterPro" id="IPR007229">
    <property type="entry name" value="Nic_PRibTrfase-Fam"/>
</dbReference>
<keyword evidence="6 10" id="KW-0808">Transferase</keyword>
<evidence type="ECO:0000259" key="8">
    <source>
        <dbReference type="Pfam" id="PF01729"/>
    </source>
</evidence>
<comment type="pathway">
    <text evidence="1">Cofactor biosynthesis; NAD(+) biosynthesis; nicotinate D-ribonucleotide from nicotinate: step 1/1.</text>
</comment>
<dbReference type="InterPro" id="IPR013785">
    <property type="entry name" value="Aldolase_TIM"/>
</dbReference>
<dbReference type="InterPro" id="IPR053190">
    <property type="entry name" value="NAPRTase-like"/>
</dbReference>
<dbReference type="SUPFAM" id="SSF51690">
    <property type="entry name" value="Nicotinate/Quinolinate PRTase C-terminal domain-like"/>
    <property type="match status" value="1"/>
</dbReference>
<dbReference type="CDD" id="cd01571">
    <property type="entry name" value="NAPRTase_B"/>
    <property type="match status" value="1"/>
</dbReference>
<evidence type="ECO:0000256" key="5">
    <source>
        <dbReference type="ARBA" id="ARBA00022642"/>
    </source>
</evidence>
<evidence type="ECO:0000256" key="6">
    <source>
        <dbReference type="ARBA" id="ARBA00022679"/>
    </source>
</evidence>
<name>A0A497E3I9_UNCAE</name>
<comment type="caution">
    <text evidence="10">The sequence shown here is derived from an EMBL/GenBank/DDBJ whole genome shotgun (WGS) entry which is preliminary data.</text>
</comment>
<evidence type="ECO:0000256" key="3">
    <source>
        <dbReference type="ARBA" id="ARBA00022553"/>
    </source>
</evidence>
<sequence>TDVYFDRTVKILKEKNLDKRVVVEVRAHSLPSGYRWAVLSGIDEALYLLEDLEVKVESMPEGTIFHAFEPVMCIEGNYGELARYETPLLGLLCQASGVATRAARCKKASGGKPIYHFGARRMHPAVAPMIDRASFIGGCDGVAVGKSARMLNEEPVGTIPHALVLLSGDTVKAMRFFHEVIDPKVKRVALIDTLGDEKFEALRVAEDLGDDLFAVRLDTPPSRRGDFLELLKEVRWELDLRGFKKVKLFVSGGMDEEKICLLSPIADAFGVGTWISNAPVVDFSLDIVEVEGRPLAKRGKLSGKKQVWRCSSCFSTQILPANGNPGKCSCGGDFARLLEPVIERGKLIKSLPSPQEIRKYVLEQLEKVQI</sequence>
<evidence type="ECO:0000259" key="9">
    <source>
        <dbReference type="Pfam" id="PF02749"/>
    </source>
</evidence>